<feature type="region of interest" description="Disordered" evidence="1">
    <location>
        <begin position="1"/>
        <end position="27"/>
    </location>
</feature>
<reference evidence="2 3" key="1">
    <citation type="journal article" date="2013" name="PLoS Genet.">
        <title>The genome and development-dependent transcriptomes of Pyronema confluens: a window into fungal evolution.</title>
        <authorList>
            <person name="Traeger S."/>
            <person name="Altegoer F."/>
            <person name="Freitag M."/>
            <person name="Gabaldon T."/>
            <person name="Kempken F."/>
            <person name="Kumar A."/>
            <person name="Marcet-Houben M."/>
            <person name="Poggeler S."/>
            <person name="Stajich J.E."/>
            <person name="Nowrousian M."/>
        </authorList>
    </citation>
    <scope>NUCLEOTIDE SEQUENCE [LARGE SCALE GENOMIC DNA]</scope>
    <source>
        <strain evidence="3">CBS 100304</strain>
        <tissue evidence="2">Vegetative mycelium</tissue>
    </source>
</reference>
<gene>
    <name evidence="2" type="ORF">PCON_01986</name>
</gene>
<evidence type="ECO:0000313" key="3">
    <source>
        <dbReference type="Proteomes" id="UP000018144"/>
    </source>
</evidence>
<feature type="compositionally biased region" description="Polar residues" evidence="1">
    <location>
        <begin position="14"/>
        <end position="23"/>
    </location>
</feature>
<evidence type="ECO:0000313" key="2">
    <source>
        <dbReference type="EMBL" id="CCX04383.1"/>
    </source>
</evidence>
<dbReference type="AlphaFoldDB" id="U4KTT4"/>
<evidence type="ECO:0000256" key="1">
    <source>
        <dbReference type="SAM" id="MobiDB-lite"/>
    </source>
</evidence>
<sequence>MSKTLGTEMKGISRNLQPRSGKNNDWYCTPILSSPRVRGCDKSM</sequence>
<accession>U4KTT4</accession>
<dbReference type="Proteomes" id="UP000018144">
    <property type="component" value="Unassembled WGS sequence"/>
</dbReference>
<organism evidence="2 3">
    <name type="scientific">Pyronema omphalodes (strain CBS 100304)</name>
    <name type="common">Pyronema confluens</name>
    <dbReference type="NCBI Taxonomy" id="1076935"/>
    <lineage>
        <taxon>Eukaryota</taxon>
        <taxon>Fungi</taxon>
        <taxon>Dikarya</taxon>
        <taxon>Ascomycota</taxon>
        <taxon>Pezizomycotina</taxon>
        <taxon>Pezizomycetes</taxon>
        <taxon>Pezizales</taxon>
        <taxon>Pyronemataceae</taxon>
        <taxon>Pyronema</taxon>
    </lineage>
</organism>
<name>U4KTT4_PYROM</name>
<keyword evidence="3" id="KW-1185">Reference proteome</keyword>
<protein>
    <submittedName>
        <fullName evidence="2">Uncharacterized protein</fullName>
    </submittedName>
</protein>
<dbReference type="EMBL" id="HF935201">
    <property type="protein sequence ID" value="CCX04383.1"/>
    <property type="molecule type" value="Genomic_DNA"/>
</dbReference>
<proteinExistence type="predicted"/>